<feature type="region of interest" description="Disordered" evidence="1">
    <location>
        <begin position="51"/>
        <end position="74"/>
    </location>
</feature>
<dbReference type="AlphaFoldDB" id="A0A8J8NXT5"/>
<dbReference type="Proteomes" id="UP000785679">
    <property type="component" value="Unassembled WGS sequence"/>
</dbReference>
<organism evidence="2 3">
    <name type="scientific">Halteria grandinella</name>
    <dbReference type="NCBI Taxonomy" id="5974"/>
    <lineage>
        <taxon>Eukaryota</taxon>
        <taxon>Sar</taxon>
        <taxon>Alveolata</taxon>
        <taxon>Ciliophora</taxon>
        <taxon>Intramacronucleata</taxon>
        <taxon>Spirotrichea</taxon>
        <taxon>Stichotrichia</taxon>
        <taxon>Sporadotrichida</taxon>
        <taxon>Halteriidae</taxon>
        <taxon>Halteria</taxon>
    </lineage>
</organism>
<name>A0A8J8NXT5_HALGN</name>
<sequence>MFNAPCNDEGNIDPSNSSWVQVGPKQIGIDFKPSTVSKNYQMRVKRHMVAGFKDSSRASDNSSTSQQRHYSQQKTLDLNLQGPLIKTGLSGSVSATSGVGPQKPVGKSSSYKPYEIQKFTPSSVCLNLQVQNPSEDKQSGSNYKSWSHRHYMKLHKGRSFRESYDSKRNGAELVGHGMQINPEVNADSSVPYPDQVVALKTDMDDLMMQSTQSQKQAQFKSMESLQHEKSDLNFPIASSIQQQSQMNTITSSRKNLRTQIPIEDIPEEQKESDYVPRQLIRYLNSKRFDNERKYSFLKKDYKETADEEGPTVDNTHGSTLCLQTDRMLAKLASILSENGGIGSSRMGKGGGETGLSKYTCASIHRLHEENRVVTCLKVAPLIMCRLHVRGSYFMKEKL</sequence>
<dbReference type="EMBL" id="RRYP01005064">
    <property type="protein sequence ID" value="TNV82350.1"/>
    <property type="molecule type" value="Genomic_DNA"/>
</dbReference>
<gene>
    <name evidence="2" type="ORF">FGO68_gene5531</name>
</gene>
<accession>A0A8J8NXT5</accession>
<evidence type="ECO:0000313" key="2">
    <source>
        <dbReference type="EMBL" id="TNV82350.1"/>
    </source>
</evidence>
<evidence type="ECO:0000313" key="3">
    <source>
        <dbReference type="Proteomes" id="UP000785679"/>
    </source>
</evidence>
<keyword evidence="3" id="KW-1185">Reference proteome</keyword>
<evidence type="ECO:0000256" key="1">
    <source>
        <dbReference type="SAM" id="MobiDB-lite"/>
    </source>
</evidence>
<protein>
    <submittedName>
        <fullName evidence="2">Uncharacterized protein</fullName>
    </submittedName>
</protein>
<comment type="caution">
    <text evidence="2">The sequence shown here is derived from an EMBL/GenBank/DDBJ whole genome shotgun (WGS) entry which is preliminary data.</text>
</comment>
<feature type="region of interest" description="Disordered" evidence="1">
    <location>
        <begin position="91"/>
        <end position="110"/>
    </location>
</feature>
<proteinExistence type="predicted"/>
<reference evidence="2" key="1">
    <citation type="submission" date="2019-06" db="EMBL/GenBank/DDBJ databases">
        <authorList>
            <person name="Zheng W."/>
        </authorList>
    </citation>
    <scope>NUCLEOTIDE SEQUENCE</scope>
    <source>
        <strain evidence="2">QDHG01</strain>
    </source>
</reference>